<proteinExistence type="inferred from homology"/>
<dbReference type="STRING" id="868131.MSWAN_1927"/>
<evidence type="ECO:0000256" key="8">
    <source>
        <dbReference type="ARBA" id="ARBA00049348"/>
    </source>
</evidence>
<dbReference type="PANTHER" id="PTHR10815:SF13">
    <property type="entry name" value="METHYLATED-DNA--PROTEIN-CYSTEINE METHYLTRANSFERASE"/>
    <property type="match status" value="1"/>
</dbReference>
<dbReference type="FunFam" id="1.10.10.10:FF:000214">
    <property type="entry name" value="Methylated-DNA--protein-cysteine methyltransferase"/>
    <property type="match status" value="1"/>
</dbReference>
<dbReference type="GeneID" id="32173616"/>
<keyword evidence="6" id="KW-0227">DNA damage</keyword>
<dbReference type="GO" id="GO:0032259">
    <property type="term" value="P:methylation"/>
    <property type="evidence" value="ECO:0007669"/>
    <property type="project" value="UniProtKB-KW"/>
</dbReference>
<dbReference type="AlphaFoldDB" id="F6D6B5"/>
<keyword evidence="4 10" id="KW-0489">Methyltransferase</keyword>
<sequence>MDENNTQIMISTYKYKNLYFAVGVSKAGKIVWIALPQENEKDAIADILKLYHPDQNIQFEVSNKYTDIAKKVCRVYNGEDVKFHLDSLDLNVDKSKRSSIKTQFERDVLLEVAKIPYGEVRTYKQIAEELGTKGYRAVGTAVGKNPFPIVIPCHRVVKSDLRIGEYRGGSEMKNEILKNEGIKINGDKITKK</sequence>
<dbReference type="Pfam" id="PF01035">
    <property type="entry name" value="DNA_binding_1"/>
    <property type="match status" value="1"/>
</dbReference>
<evidence type="ECO:0000256" key="4">
    <source>
        <dbReference type="ARBA" id="ARBA00022603"/>
    </source>
</evidence>
<dbReference type="Proteomes" id="UP000009231">
    <property type="component" value="Chromosome"/>
</dbReference>
<name>F6D6B5_METPW</name>
<dbReference type="InterPro" id="IPR001497">
    <property type="entry name" value="MethylDNA_cys_MeTrfase_AS"/>
</dbReference>
<dbReference type="CDD" id="cd06445">
    <property type="entry name" value="ATase"/>
    <property type="match status" value="1"/>
</dbReference>
<dbReference type="SUPFAM" id="SSF46767">
    <property type="entry name" value="Methylated DNA-protein cysteine methyltransferase, C-terminal domain"/>
    <property type="match status" value="1"/>
</dbReference>
<dbReference type="PROSITE" id="PS00374">
    <property type="entry name" value="MGMT"/>
    <property type="match status" value="1"/>
</dbReference>
<comment type="catalytic activity">
    <reaction evidence="1">
        <text>a 4-O-methyl-thymidine in DNA + L-cysteinyl-[protein] = a thymidine in DNA + S-methyl-L-cysteinyl-[protein]</text>
        <dbReference type="Rhea" id="RHEA:53428"/>
        <dbReference type="Rhea" id="RHEA-COMP:10131"/>
        <dbReference type="Rhea" id="RHEA-COMP:10132"/>
        <dbReference type="Rhea" id="RHEA-COMP:13555"/>
        <dbReference type="Rhea" id="RHEA-COMP:13556"/>
        <dbReference type="ChEBI" id="CHEBI:29950"/>
        <dbReference type="ChEBI" id="CHEBI:82612"/>
        <dbReference type="ChEBI" id="CHEBI:137386"/>
        <dbReference type="ChEBI" id="CHEBI:137387"/>
        <dbReference type="EC" id="2.1.1.63"/>
    </reaction>
</comment>
<dbReference type="Gene3D" id="1.10.10.10">
    <property type="entry name" value="Winged helix-like DNA-binding domain superfamily/Winged helix DNA-binding domain"/>
    <property type="match status" value="1"/>
</dbReference>
<dbReference type="NCBIfam" id="TIGR00589">
    <property type="entry name" value="ogt"/>
    <property type="match status" value="1"/>
</dbReference>
<comment type="similarity">
    <text evidence="2">Belongs to the MGMT family.</text>
</comment>
<evidence type="ECO:0000313" key="10">
    <source>
        <dbReference type="EMBL" id="AEG18936.1"/>
    </source>
</evidence>
<keyword evidence="11" id="KW-1185">Reference proteome</keyword>
<dbReference type="eggNOG" id="arCOG02724">
    <property type="taxonomic scope" value="Archaea"/>
</dbReference>
<dbReference type="InterPro" id="IPR036217">
    <property type="entry name" value="MethylDNA_cys_MeTrfase_DNAb"/>
</dbReference>
<keyword evidence="5" id="KW-0808">Transferase</keyword>
<dbReference type="InterPro" id="IPR014048">
    <property type="entry name" value="MethylDNA_cys_MeTrfase_DNA-bd"/>
</dbReference>
<dbReference type="EC" id="2.1.1.63" evidence="3"/>
<dbReference type="RefSeq" id="WP_013826435.1">
    <property type="nucleotide sequence ID" value="NC_015574.1"/>
</dbReference>
<reference evidence="10 11" key="1">
    <citation type="journal article" date="2014" name="Int. J. Syst. Evol. Microbiol.">
        <title>Methanobacterium paludis sp. nov. and a novel strain of Methanobacterium lacus isolated from northern peatlands.</title>
        <authorList>
            <person name="Cadillo-Quiroz H."/>
            <person name="Brauer S.L."/>
            <person name="Goodson N."/>
            <person name="Yavitt J.B."/>
            <person name="Zinder S.H."/>
        </authorList>
    </citation>
    <scope>NUCLEOTIDE SEQUENCE [LARGE SCALE GENOMIC DNA]</scope>
    <source>
        <strain evidence="11">DSM 25820 / JCM 18151 / SWAN1</strain>
    </source>
</reference>
<dbReference type="InterPro" id="IPR036388">
    <property type="entry name" value="WH-like_DNA-bd_sf"/>
</dbReference>
<keyword evidence="7" id="KW-0234">DNA repair</keyword>
<evidence type="ECO:0000256" key="2">
    <source>
        <dbReference type="ARBA" id="ARBA00008711"/>
    </source>
</evidence>
<dbReference type="PANTHER" id="PTHR10815">
    <property type="entry name" value="METHYLATED-DNA--PROTEIN-CYSTEINE METHYLTRANSFERASE"/>
    <property type="match status" value="1"/>
</dbReference>
<evidence type="ECO:0000256" key="6">
    <source>
        <dbReference type="ARBA" id="ARBA00022763"/>
    </source>
</evidence>
<evidence type="ECO:0000256" key="1">
    <source>
        <dbReference type="ARBA" id="ARBA00001286"/>
    </source>
</evidence>
<comment type="catalytic activity">
    <reaction evidence="8">
        <text>a 6-O-methyl-2'-deoxyguanosine in DNA + L-cysteinyl-[protein] = S-methyl-L-cysteinyl-[protein] + a 2'-deoxyguanosine in DNA</text>
        <dbReference type="Rhea" id="RHEA:24000"/>
        <dbReference type="Rhea" id="RHEA-COMP:10131"/>
        <dbReference type="Rhea" id="RHEA-COMP:10132"/>
        <dbReference type="Rhea" id="RHEA-COMP:11367"/>
        <dbReference type="Rhea" id="RHEA-COMP:11368"/>
        <dbReference type="ChEBI" id="CHEBI:29950"/>
        <dbReference type="ChEBI" id="CHEBI:82612"/>
        <dbReference type="ChEBI" id="CHEBI:85445"/>
        <dbReference type="ChEBI" id="CHEBI:85448"/>
        <dbReference type="EC" id="2.1.1.63"/>
    </reaction>
</comment>
<dbReference type="EMBL" id="CP002772">
    <property type="protein sequence ID" value="AEG18936.1"/>
    <property type="molecule type" value="Genomic_DNA"/>
</dbReference>
<protein>
    <recommendedName>
        <fullName evidence="3">methylated-DNA--[protein]-cysteine S-methyltransferase</fullName>
        <ecNumber evidence="3">2.1.1.63</ecNumber>
    </recommendedName>
</protein>
<organism evidence="10 11">
    <name type="scientific">Methanobacterium paludis (strain DSM 25820 / JCM 18151 / SWAN1)</name>
    <dbReference type="NCBI Taxonomy" id="868131"/>
    <lineage>
        <taxon>Archaea</taxon>
        <taxon>Methanobacteriati</taxon>
        <taxon>Methanobacteriota</taxon>
        <taxon>Methanomada group</taxon>
        <taxon>Methanobacteria</taxon>
        <taxon>Methanobacteriales</taxon>
        <taxon>Methanobacteriaceae</taxon>
        <taxon>Methanobacterium</taxon>
    </lineage>
</organism>
<evidence type="ECO:0000256" key="5">
    <source>
        <dbReference type="ARBA" id="ARBA00022679"/>
    </source>
</evidence>
<dbReference type="HOGENOM" id="CLU_000445_52_2_2"/>
<accession>F6D6B5</accession>
<evidence type="ECO:0000256" key="3">
    <source>
        <dbReference type="ARBA" id="ARBA00011918"/>
    </source>
</evidence>
<evidence type="ECO:0000313" key="11">
    <source>
        <dbReference type="Proteomes" id="UP000009231"/>
    </source>
</evidence>
<evidence type="ECO:0000259" key="9">
    <source>
        <dbReference type="Pfam" id="PF01035"/>
    </source>
</evidence>
<dbReference type="KEGG" id="mew:MSWAN_1927"/>
<dbReference type="OrthoDB" id="372118at2157"/>
<gene>
    <name evidence="10" type="ordered locus">MSWAN_1927</name>
</gene>
<dbReference type="GO" id="GO:0006281">
    <property type="term" value="P:DNA repair"/>
    <property type="evidence" value="ECO:0007669"/>
    <property type="project" value="UniProtKB-KW"/>
</dbReference>
<evidence type="ECO:0000256" key="7">
    <source>
        <dbReference type="ARBA" id="ARBA00023204"/>
    </source>
</evidence>
<dbReference type="GO" id="GO:0003908">
    <property type="term" value="F:methylated-DNA-[protein]-cysteine S-methyltransferase activity"/>
    <property type="evidence" value="ECO:0007669"/>
    <property type="project" value="UniProtKB-EC"/>
</dbReference>
<feature type="domain" description="Methylated-DNA-[protein]-cysteine S-methyltransferase DNA binding" evidence="9">
    <location>
        <begin position="103"/>
        <end position="182"/>
    </location>
</feature>